<dbReference type="RefSeq" id="WP_160369676.1">
    <property type="nucleotide sequence ID" value="NZ_WSQA01000009.1"/>
</dbReference>
<gene>
    <name evidence="1" type="ORF">GQF63_13045</name>
</gene>
<reference evidence="1 2" key="1">
    <citation type="submission" date="2019-12" db="EMBL/GenBank/DDBJ databases">
        <authorList>
            <person name="Dong K."/>
        </authorList>
    </citation>
    <scope>NUCLEOTIDE SEQUENCE [LARGE SCALE GENOMIC DNA]</scope>
    <source>
        <strain evidence="1 2">JCM 31225</strain>
    </source>
</reference>
<evidence type="ECO:0000313" key="1">
    <source>
        <dbReference type="EMBL" id="MVZ62955.1"/>
    </source>
</evidence>
<evidence type="ECO:0000313" key="2">
    <source>
        <dbReference type="Proteomes" id="UP000435036"/>
    </source>
</evidence>
<name>A0A6N8KZN6_9SPHI</name>
<organism evidence="1 2">
    <name type="scientific">Sphingobacterium humi</name>
    <dbReference type="NCBI Taxonomy" id="1796905"/>
    <lineage>
        <taxon>Bacteria</taxon>
        <taxon>Pseudomonadati</taxon>
        <taxon>Bacteroidota</taxon>
        <taxon>Sphingobacteriia</taxon>
        <taxon>Sphingobacteriales</taxon>
        <taxon>Sphingobacteriaceae</taxon>
        <taxon>Sphingobacterium</taxon>
    </lineage>
</organism>
<dbReference type="PROSITE" id="PS51257">
    <property type="entry name" value="PROKAR_LIPOPROTEIN"/>
    <property type="match status" value="1"/>
</dbReference>
<dbReference type="Proteomes" id="UP000435036">
    <property type="component" value="Unassembled WGS sequence"/>
</dbReference>
<dbReference type="OrthoDB" id="1070119at2"/>
<dbReference type="EMBL" id="WSQA01000009">
    <property type="protein sequence ID" value="MVZ62955.1"/>
    <property type="molecule type" value="Genomic_DNA"/>
</dbReference>
<protein>
    <submittedName>
        <fullName evidence="1">Uncharacterized protein</fullName>
    </submittedName>
</protein>
<accession>A0A6N8KZN6</accession>
<sequence>MNRTVLFPSQCRRHIFPFCFCFLLLVFSGCRRELNQHPDFKRQELTPILSNNDLLFNKIFQFSNDNTHLWFDLRNEIANFSRPQLELRYAKYLENQPQNQVTKLAIIDLRGYQYQYDKEKEELTILDFPLDWISLQESPADLVFSFSQKPIGGCAAIPDPKQKNRCERTYTLRLKQIDFKKEKLQLETDIPAIHQAVSYQLQEFSTELLLTN</sequence>
<dbReference type="AlphaFoldDB" id="A0A6N8KZN6"/>
<keyword evidence="2" id="KW-1185">Reference proteome</keyword>
<comment type="caution">
    <text evidence="1">The sequence shown here is derived from an EMBL/GenBank/DDBJ whole genome shotgun (WGS) entry which is preliminary data.</text>
</comment>
<proteinExistence type="predicted"/>